<keyword evidence="6" id="KW-0325">Glycoprotein</keyword>
<dbReference type="InterPro" id="IPR036259">
    <property type="entry name" value="MFS_trans_sf"/>
</dbReference>
<keyword evidence="10" id="KW-1185">Reference proteome</keyword>
<evidence type="ECO:0000259" key="9">
    <source>
        <dbReference type="PROSITE" id="PS50850"/>
    </source>
</evidence>
<evidence type="ECO:0000256" key="3">
    <source>
        <dbReference type="ARBA" id="ARBA00022692"/>
    </source>
</evidence>
<dbReference type="PROSITE" id="PS50850">
    <property type="entry name" value="MFS"/>
    <property type="match status" value="1"/>
</dbReference>
<feature type="transmembrane region" description="Helical" evidence="8">
    <location>
        <begin position="152"/>
        <end position="174"/>
    </location>
</feature>
<feature type="transmembrane region" description="Helical" evidence="8">
    <location>
        <begin position="402"/>
        <end position="423"/>
    </location>
</feature>
<dbReference type="GeneID" id="108745122"/>
<sequence length="470" mass="51961">MIPKVAFLSKEGNFRTRLFPQYFAALSVGLGNFYLGTVIGWTGNNGLDLLNGNLNKIPVDDDELGWIGSLFNIGAMLSCIIIGQLCDLIGRKWSLLSLALPNILGWLLIIFSQNVEMIYVGRFIGGLSSGAFSMYGVLYISELCEKDHRGALGTIIGSLLIWGVLIAYILGFALNSKGSAIVSCCFPVLFGLLFLLQPESPYYELQKGNDEEALRILKRFRGKFHDVRKELEQIKFHLEEEKLNKVSILESFKRSEARTALWVSFGLMLIQQASGLNAVIYYTSIIFNSAGIDENILNSQISTIIVGALEVIGSIFAILVIEKVNRRIYLSISGSFITVSLVLIGVYYTLQERNLVTPEILADVGVLPLLGMFIFILSLGASYGPLAFLIPTEICPPELKGIITSVAATFSWFLAFIVTKFYLNLKNTFGGDVTFYIFAVFGILAIIFPLFIPETRGKTLAEIQNEVKGK</sequence>
<dbReference type="Proteomes" id="UP000192223">
    <property type="component" value="Unplaced"/>
</dbReference>
<keyword evidence="5 8" id="KW-0472">Membrane</keyword>
<feature type="transmembrane region" description="Helical" evidence="8">
    <location>
        <begin position="117"/>
        <end position="140"/>
    </location>
</feature>
<dbReference type="GO" id="GO:0005886">
    <property type="term" value="C:plasma membrane"/>
    <property type="evidence" value="ECO:0007669"/>
    <property type="project" value="UniProtKB-SubCell"/>
</dbReference>
<evidence type="ECO:0000256" key="7">
    <source>
        <dbReference type="ARBA" id="ARBA00024348"/>
    </source>
</evidence>
<keyword evidence="4 8" id="KW-1133">Transmembrane helix</keyword>
<evidence type="ECO:0000256" key="5">
    <source>
        <dbReference type="ARBA" id="ARBA00023136"/>
    </source>
</evidence>
<dbReference type="InterPro" id="IPR020846">
    <property type="entry name" value="MFS_dom"/>
</dbReference>
<dbReference type="InterPro" id="IPR005828">
    <property type="entry name" value="MFS_sugar_transport-like"/>
</dbReference>
<comment type="subcellular location">
    <subcellularLocation>
        <location evidence="1">Cell membrane</location>
        <topology evidence="1">Multi-pass membrane protein</topology>
    </subcellularLocation>
</comment>
<dbReference type="InterPro" id="IPR005829">
    <property type="entry name" value="Sugar_transporter_CS"/>
</dbReference>
<dbReference type="STRING" id="224129.A0A1W4XW43"/>
<feature type="transmembrane region" description="Helical" evidence="8">
    <location>
        <begin position="180"/>
        <end position="196"/>
    </location>
</feature>
<dbReference type="PRINTS" id="PR00171">
    <property type="entry name" value="SUGRTRNSPORT"/>
</dbReference>
<dbReference type="FunFam" id="1.20.1250.20:FF:000055">
    <property type="entry name" value="Facilitated trehalose transporter Tret1-2 homolog"/>
    <property type="match status" value="1"/>
</dbReference>
<feature type="transmembrane region" description="Helical" evidence="8">
    <location>
        <begin position="93"/>
        <end position="111"/>
    </location>
</feature>
<dbReference type="InterPro" id="IPR050549">
    <property type="entry name" value="MFS_Trehalose_Transporter"/>
</dbReference>
<keyword evidence="2" id="KW-1003">Cell membrane</keyword>
<dbReference type="OrthoDB" id="6612291at2759"/>
<evidence type="ECO:0000256" key="8">
    <source>
        <dbReference type="SAM" id="Phobius"/>
    </source>
</evidence>
<dbReference type="PANTHER" id="PTHR48021:SF1">
    <property type="entry name" value="GH07001P-RELATED"/>
    <property type="match status" value="1"/>
</dbReference>
<proteinExistence type="inferred from homology"/>
<dbReference type="GO" id="GO:0022857">
    <property type="term" value="F:transmembrane transporter activity"/>
    <property type="evidence" value="ECO:0007669"/>
    <property type="project" value="InterPro"/>
</dbReference>
<dbReference type="KEGG" id="apln:108745122"/>
<feature type="transmembrane region" description="Helical" evidence="8">
    <location>
        <begin position="301"/>
        <end position="321"/>
    </location>
</feature>
<dbReference type="PANTHER" id="PTHR48021">
    <property type="match status" value="1"/>
</dbReference>
<evidence type="ECO:0000256" key="1">
    <source>
        <dbReference type="ARBA" id="ARBA00004651"/>
    </source>
</evidence>
<dbReference type="AlphaFoldDB" id="A0A1W4XW43"/>
<feature type="transmembrane region" description="Helical" evidence="8">
    <location>
        <begin position="21"/>
        <end position="44"/>
    </location>
</feature>
<dbReference type="Pfam" id="PF00083">
    <property type="entry name" value="Sugar_tr"/>
    <property type="match status" value="1"/>
</dbReference>
<dbReference type="InParanoid" id="A0A1W4XW43"/>
<feature type="transmembrane region" description="Helical" evidence="8">
    <location>
        <begin position="328"/>
        <end position="350"/>
    </location>
</feature>
<organism evidence="10 11">
    <name type="scientific">Agrilus planipennis</name>
    <name type="common">Emerald ash borer</name>
    <name type="synonym">Agrilus marcopoli</name>
    <dbReference type="NCBI Taxonomy" id="224129"/>
    <lineage>
        <taxon>Eukaryota</taxon>
        <taxon>Metazoa</taxon>
        <taxon>Ecdysozoa</taxon>
        <taxon>Arthropoda</taxon>
        <taxon>Hexapoda</taxon>
        <taxon>Insecta</taxon>
        <taxon>Pterygota</taxon>
        <taxon>Neoptera</taxon>
        <taxon>Endopterygota</taxon>
        <taxon>Coleoptera</taxon>
        <taxon>Polyphaga</taxon>
        <taxon>Elateriformia</taxon>
        <taxon>Buprestoidea</taxon>
        <taxon>Buprestidae</taxon>
        <taxon>Agrilinae</taxon>
        <taxon>Agrilus</taxon>
    </lineage>
</organism>
<dbReference type="InterPro" id="IPR003663">
    <property type="entry name" value="Sugar/inositol_transpt"/>
</dbReference>
<feature type="transmembrane region" description="Helical" evidence="8">
    <location>
        <begin position="260"/>
        <end position="281"/>
    </location>
</feature>
<feature type="domain" description="Major facilitator superfamily (MFS) profile" evidence="9">
    <location>
        <begin position="24"/>
        <end position="457"/>
    </location>
</feature>
<gene>
    <name evidence="11" type="primary">LOC108745122</name>
</gene>
<feature type="transmembrane region" description="Helical" evidence="8">
    <location>
        <begin position="370"/>
        <end position="390"/>
    </location>
</feature>
<protein>
    <submittedName>
        <fullName evidence="11">Facilitated trehalose transporter Tret1-like isoform X1</fullName>
    </submittedName>
</protein>
<feature type="transmembrane region" description="Helical" evidence="8">
    <location>
        <begin position="64"/>
        <end position="86"/>
    </location>
</feature>
<keyword evidence="3 8" id="KW-0812">Transmembrane</keyword>
<dbReference type="Gene3D" id="1.20.1250.20">
    <property type="entry name" value="MFS general substrate transporter like domains"/>
    <property type="match status" value="1"/>
</dbReference>
<feature type="transmembrane region" description="Helical" evidence="8">
    <location>
        <begin position="435"/>
        <end position="452"/>
    </location>
</feature>
<reference evidence="11" key="1">
    <citation type="submission" date="2025-08" db="UniProtKB">
        <authorList>
            <consortium name="RefSeq"/>
        </authorList>
    </citation>
    <scope>IDENTIFICATION</scope>
    <source>
        <tissue evidence="11">Entire body</tissue>
    </source>
</reference>
<dbReference type="PROSITE" id="PS00217">
    <property type="entry name" value="SUGAR_TRANSPORT_2"/>
    <property type="match status" value="1"/>
</dbReference>
<evidence type="ECO:0000256" key="6">
    <source>
        <dbReference type="ARBA" id="ARBA00023180"/>
    </source>
</evidence>
<comment type="similarity">
    <text evidence="7">Belongs to the major facilitator superfamily. Sugar transporter (TC 2.A.1.1) family. Trehalose transporter subfamily.</text>
</comment>
<evidence type="ECO:0000256" key="4">
    <source>
        <dbReference type="ARBA" id="ARBA00022989"/>
    </source>
</evidence>
<evidence type="ECO:0000313" key="10">
    <source>
        <dbReference type="Proteomes" id="UP000192223"/>
    </source>
</evidence>
<dbReference type="RefSeq" id="XP_018336698.1">
    <property type="nucleotide sequence ID" value="XM_018481196.1"/>
</dbReference>
<dbReference type="SUPFAM" id="SSF103473">
    <property type="entry name" value="MFS general substrate transporter"/>
    <property type="match status" value="1"/>
</dbReference>
<accession>A0A1W4XW43</accession>
<evidence type="ECO:0000313" key="11">
    <source>
        <dbReference type="RefSeq" id="XP_018336698.1"/>
    </source>
</evidence>
<name>A0A1W4XW43_AGRPL</name>
<evidence type="ECO:0000256" key="2">
    <source>
        <dbReference type="ARBA" id="ARBA00022475"/>
    </source>
</evidence>